<organism evidence="1 2">
    <name type="scientific">Collybia nuda</name>
    <dbReference type="NCBI Taxonomy" id="64659"/>
    <lineage>
        <taxon>Eukaryota</taxon>
        <taxon>Fungi</taxon>
        <taxon>Dikarya</taxon>
        <taxon>Basidiomycota</taxon>
        <taxon>Agaricomycotina</taxon>
        <taxon>Agaricomycetes</taxon>
        <taxon>Agaricomycetidae</taxon>
        <taxon>Agaricales</taxon>
        <taxon>Tricholomatineae</taxon>
        <taxon>Clitocybaceae</taxon>
        <taxon>Collybia</taxon>
    </lineage>
</organism>
<feature type="non-terminal residue" evidence="1">
    <location>
        <position position="172"/>
    </location>
</feature>
<dbReference type="AlphaFoldDB" id="A0A9P5XT56"/>
<name>A0A9P5XT56_9AGAR</name>
<dbReference type="OrthoDB" id="3051956at2759"/>
<gene>
    <name evidence="1" type="ORF">BDZ94DRAFT_1180278</name>
</gene>
<keyword evidence="2" id="KW-1185">Reference proteome</keyword>
<protein>
    <submittedName>
        <fullName evidence="1">Uncharacterized protein</fullName>
    </submittedName>
</protein>
<sequence>MGGGKCPTYFIYDNIKEYQVYGTQNNIALTSKTRLKYLDHIQVSEVENTLQENPASIVCDIPISILYTRLTKKQLQKVTCRHQIKSRSNATRNEIECELNKHTCSKGDCAELLTAFVPFHTIVLPVEHEPDHVGFPPKPPSHKLENQIISDFCNDTSPKAFMESGCMVCGEL</sequence>
<comment type="caution">
    <text evidence="1">The sequence shown here is derived from an EMBL/GenBank/DDBJ whole genome shotgun (WGS) entry which is preliminary data.</text>
</comment>
<accession>A0A9P5XT56</accession>
<dbReference type="Proteomes" id="UP000807353">
    <property type="component" value="Unassembled WGS sequence"/>
</dbReference>
<evidence type="ECO:0000313" key="2">
    <source>
        <dbReference type="Proteomes" id="UP000807353"/>
    </source>
</evidence>
<dbReference type="EMBL" id="MU150794">
    <property type="protein sequence ID" value="KAF9455306.1"/>
    <property type="molecule type" value="Genomic_DNA"/>
</dbReference>
<evidence type="ECO:0000313" key="1">
    <source>
        <dbReference type="EMBL" id="KAF9455306.1"/>
    </source>
</evidence>
<proteinExistence type="predicted"/>
<reference evidence="1" key="1">
    <citation type="submission" date="2020-11" db="EMBL/GenBank/DDBJ databases">
        <authorList>
            <consortium name="DOE Joint Genome Institute"/>
            <person name="Ahrendt S."/>
            <person name="Riley R."/>
            <person name="Andreopoulos W."/>
            <person name="Labutti K."/>
            <person name="Pangilinan J."/>
            <person name="Ruiz-Duenas F.J."/>
            <person name="Barrasa J.M."/>
            <person name="Sanchez-Garcia M."/>
            <person name="Camarero S."/>
            <person name="Miyauchi S."/>
            <person name="Serrano A."/>
            <person name="Linde D."/>
            <person name="Babiker R."/>
            <person name="Drula E."/>
            <person name="Ayuso-Fernandez I."/>
            <person name="Pacheco R."/>
            <person name="Padilla G."/>
            <person name="Ferreira P."/>
            <person name="Barriuso J."/>
            <person name="Kellner H."/>
            <person name="Castanera R."/>
            <person name="Alfaro M."/>
            <person name="Ramirez L."/>
            <person name="Pisabarro A.G."/>
            <person name="Kuo A."/>
            <person name="Tritt A."/>
            <person name="Lipzen A."/>
            <person name="He G."/>
            <person name="Yan M."/>
            <person name="Ng V."/>
            <person name="Cullen D."/>
            <person name="Martin F."/>
            <person name="Rosso M.-N."/>
            <person name="Henrissat B."/>
            <person name="Hibbett D."/>
            <person name="Martinez A.T."/>
            <person name="Grigoriev I.V."/>
        </authorList>
    </citation>
    <scope>NUCLEOTIDE SEQUENCE</scope>
    <source>
        <strain evidence="1">CBS 247.69</strain>
    </source>
</reference>